<sequence length="260" mass="29095">VPVFQTLYYAYVDAGLVPLTGYNPWHFHNWRDAPFTVFLQGNEEIRATDQGGLALQEVMFLENLSTLLSPKNCLIIGNAFGWSTVATALTFRGAKTVGMDNFPVSEGLDLTNRIFKKLDLDGTAVMGESPKDVAGICDEYLDGPLDFVLVDADHTNEALVADFWATKGKASSDCVYLFHDVLNFNMVDGFSRILKESHLDGRLLTKTPSGMAIAYEKDKVSRAFIDYLEIFSDDLKLYQGYRKLAEQTTKGRNPFLLYNE</sequence>
<dbReference type="Pfam" id="PF13578">
    <property type="entry name" value="Methyltransf_24"/>
    <property type="match status" value="1"/>
</dbReference>
<feature type="non-terminal residue" evidence="1">
    <location>
        <position position="1"/>
    </location>
</feature>
<evidence type="ECO:0008006" key="2">
    <source>
        <dbReference type="Google" id="ProtNLM"/>
    </source>
</evidence>
<dbReference type="AlphaFoldDB" id="A0A381XYY8"/>
<protein>
    <recommendedName>
        <fullName evidence="2">Class I SAM-dependent methyltransferase</fullName>
    </recommendedName>
</protein>
<dbReference type="InterPro" id="IPR029063">
    <property type="entry name" value="SAM-dependent_MTases_sf"/>
</dbReference>
<name>A0A381XYY8_9ZZZZ</name>
<gene>
    <name evidence="1" type="ORF">METZ01_LOCUS122704</name>
</gene>
<proteinExistence type="predicted"/>
<dbReference type="EMBL" id="UINC01016851">
    <property type="protein sequence ID" value="SVA69850.1"/>
    <property type="molecule type" value="Genomic_DNA"/>
</dbReference>
<reference evidence="1" key="1">
    <citation type="submission" date="2018-05" db="EMBL/GenBank/DDBJ databases">
        <authorList>
            <person name="Lanie J.A."/>
            <person name="Ng W.-L."/>
            <person name="Kazmierczak K.M."/>
            <person name="Andrzejewski T.M."/>
            <person name="Davidsen T.M."/>
            <person name="Wayne K.J."/>
            <person name="Tettelin H."/>
            <person name="Glass J.I."/>
            <person name="Rusch D."/>
            <person name="Podicherti R."/>
            <person name="Tsui H.-C.T."/>
            <person name="Winkler M.E."/>
        </authorList>
    </citation>
    <scope>NUCLEOTIDE SEQUENCE</scope>
</reference>
<evidence type="ECO:0000313" key="1">
    <source>
        <dbReference type="EMBL" id="SVA69850.1"/>
    </source>
</evidence>
<dbReference type="Gene3D" id="3.40.50.150">
    <property type="entry name" value="Vaccinia Virus protein VP39"/>
    <property type="match status" value="1"/>
</dbReference>
<dbReference type="SUPFAM" id="SSF53335">
    <property type="entry name" value="S-adenosyl-L-methionine-dependent methyltransferases"/>
    <property type="match status" value="1"/>
</dbReference>
<accession>A0A381XYY8</accession>
<organism evidence="1">
    <name type="scientific">marine metagenome</name>
    <dbReference type="NCBI Taxonomy" id="408172"/>
    <lineage>
        <taxon>unclassified sequences</taxon>
        <taxon>metagenomes</taxon>
        <taxon>ecological metagenomes</taxon>
    </lineage>
</organism>